<comment type="caution">
    <text evidence="3">The sequence shown here is derived from an EMBL/GenBank/DDBJ whole genome shotgun (WGS) entry which is preliminary data.</text>
</comment>
<keyword evidence="2" id="KW-1133">Transmembrane helix</keyword>
<dbReference type="GO" id="GO:0050982">
    <property type="term" value="P:detection of mechanical stimulus"/>
    <property type="evidence" value="ECO:0007669"/>
    <property type="project" value="TreeGrafter"/>
</dbReference>
<dbReference type="PANTHER" id="PTHR13167:SF25">
    <property type="entry name" value="PIEZO-TYPE MECHANOSENSITIVE ION CHANNEL COMPONENT"/>
    <property type="match status" value="1"/>
</dbReference>
<feature type="compositionally biased region" description="Polar residues" evidence="1">
    <location>
        <begin position="189"/>
        <end position="199"/>
    </location>
</feature>
<feature type="transmembrane region" description="Helical" evidence="2">
    <location>
        <begin position="620"/>
        <end position="638"/>
    </location>
</feature>
<feature type="compositionally biased region" description="Basic and acidic residues" evidence="1">
    <location>
        <begin position="167"/>
        <end position="176"/>
    </location>
</feature>
<dbReference type="PANTHER" id="PTHR13167">
    <property type="entry name" value="PIEZO-TYPE MECHANOSENSITIVE ION CHANNEL COMPONENT"/>
    <property type="match status" value="1"/>
</dbReference>
<feature type="region of interest" description="Disordered" evidence="1">
    <location>
        <begin position="149"/>
        <end position="205"/>
    </location>
</feature>
<feature type="non-terminal residue" evidence="3">
    <location>
        <position position="1"/>
    </location>
</feature>
<evidence type="ECO:0000256" key="2">
    <source>
        <dbReference type="SAM" id="Phobius"/>
    </source>
</evidence>
<evidence type="ECO:0000313" key="4">
    <source>
        <dbReference type="Proteomes" id="UP000747399"/>
    </source>
</evidence>
<evidence type="ECO:0000313" key="3">
    <source>
        <dbReference type="EMBL" id="GIL59361.1"/>
    </source>
</evidence>
<dbReference type="GO" id="GO:0016020">
    <property type="term" value="C:membrane"/>
    <property type="evidence" value="ECO:0007669"/>
    <property type="project" value="InterPro"/>
</dbReference>
<feature type="compositionally biased region" description="Basic and acidic residues" evidence="1">
    <location>
        <begin position="470"/>
        <end position="479"/>
    </location>
</feature>
<sequence>MKRYTGRALIAAAALATEAYNSLSPAGTVFLALFLAWGLLATRSSLAPPRAGARANLVLWSLASVTACVALLLQLLLPLLPYGGNGPGSLLWAVLGLRDLWHCSAWELLTIFAPPLLCALMALAEAQDAYTACCWAASVSSSGGSHGVAIPEGRSSGIHPTAADASASDREGDTQREVSTTVARPAFLSPQQASETGGSISFAELGPGRSPAEEMGLLDQRTVSPGVHSSGSIVTTGGSGNGSAPVALAASPSAHSAAAGMLILLAALLWPAVFNLPWLLLASLTMAMWALRLGFSPSMDAPLLRLCQLYCGAALGVLYVWQLRTPDAWPPTIVHGGRALGLYRFHDTLVEAHVYNIILQTLHTAALTSLYAALGFAAGSASESWRRRRARHASRGSLTSPAATAATAHVGRSPAKTALREPLVPPTQAVPPAGGASAASALTRSSPPAQAPIREGIAGADPGGVSSDRAALREARPLDEGQQQQPPLGSRHHHSHHQNNHYSGGGGNALVAHVAGWVVAAVEALTSHPSVAAVALAGLSMVEVSVLGGVLLAVGMWALLAPGRYGRRMLLRVSPALTMLLLTWNTAVYVVTCLSASYPHLLPPVLHSLGLFMYVSPPPVVLPLTGQALAIVAMAGLARAGCGANVPVNSISNRSGGGGGGGGGGASAGGVRSGSSHVGGGGGGVSVGIGDSSTRLTLLLALYHILHVLVPSSWILLGSYKVDILHGVYLLAVMLYCGATAVRLIPHPRVGAIMPDLRQIGDE</sequence>
<dbReference type="AlphaFoldDB" id="A0A8J4BIJ6"/>
<protein>
    <submittedName>
        <fullName evidence="3">Uncharacterized protein</fullName>
    </submittedName>
</protein>
<evidence type="ECO:0000256" key="1">
    <source>
        <dbReference type="SAM" id="MobiDB-lite"/>
    </source>
</evidence>
<feature type="compositionally biased region" description="Low complexity" evidence="1">
    <location>
        <begin position="430"/>
        <end position="448"/>
    </location>
</feature>
<feature type="transmembrane region" description="Helical" evidence="2">
    <location>
        <begin position="505"/>
        <end position="525"/>
    </location>
</feature>
<feature type="transmembrane region" description="Helical" evidence="2">
    <location>
        <begin position="246"/>
        <end position="270"/>
    </location>
</feature>
<gene>
    <name evidence="3" type="ORF">Vafri_14246</name>
</gene>
<feature type="transmembrane region" description="Helical" evidence="2">
    <location>
        <begin position="531"/>
        <end position="560"/>
    </location>
</feature>
<dbReference type="Proteomes" id="UP000747399">
    <property type="component" value="Unassembled WGS sequence"/>
</dbReference>
<dbReference type="GO" id="GO:0005261">
    <property type="term" value="F:monoatomic cation channel activity"/>
    <property type="evidence" value="ECO:0007669"/>
    <property type="project" value="TreeGrafter"/>
</dbReference>
<dbReference type="EMBL" id="BNCO01000034">
    <property type="protein sequence ID" value="GIL59361.1"/>
    <property type="molecule type" value="Genomic_DNA"/>
</dbReference>
<feature type="transmembrane region" description="Helical" evidence="2">
    <location>
        <begin position="302"/>
        <end position="321"/>
    </location>
</feature>
<organism evidence="3 4">
    <name type="scientific">Volvox africanus</name>
    <dbReference type="NCBI Taxonomy" id="51714"/>
    <lineage>
        <taxon>Eukaryota</taxon>
        <taxon>Viridiplantae</taxon>
        <taxon>Chlorophyta</taxon>
        <taxon>core chlorophytes</taxon>
        <taxon>Chlorophyceae</taxon>
        <taxon>CS clade</taxon>
        <taxon>Chlamydomonadales</taxon>
        <taxon>Volvocaceae</taxon>
        <taxon>Volvox</taxon>
    </lineage>
</organism>
<feature type="transmembrane region" description="Helical" evidence="2">
    <location>
        <begin position="29"/>
        <end position="46"/>
    </location>
</feature>
<dbReference type="GO" id="GO:0042391">
    <property type="term" value="P:regulation of membrane potential"/>
    <property type="evidence" value="ECO:0007669"/>
    <property type="project" value="TreeGrafter"/>
</dbReference>
<reference evidence="3" key="1">
    <citation type="journal article" date="2021" name="Proc. Natl. Acad. Sci. U.S.A.">
        <title>Three genomes in the algal genus Volvox reveal the fate of a haploid sex-determining region after a transition to homothallism.</title>
        <authorList>
            <person name="Yamamoto K."/>
            <person name="Hamaji T."/>
            <person name="Kawai-Toyooka H."/>
            <person name="Matsuzaki R."/>
            <person name="Takahashi F."/>
            <person name="Nishimura Y."/>
            <person name="Kawachi M."/>
            <person name="Noguchi H."/>
            <person name="Minakuchi Y."/>
            <person name="Umen J.G."/>
            <person name="Toyoda A."/>
            <person name="Nozaki H."/>
        </authorList>
    </citation>
    <scope>NUCLEOTIDE SEQUENCE</scope>
    <source>
        <strain evidence="3">NIES-3780</strain>
    </source>
</reference>
<name>A0A8J4BIJ6_9CHLO</name>
<feature type="transmembrane region" description="Helical" evidence="2">
    <location>
        <begin position="58"/>
        <end position="84"/>
    </location>
</feature>
<keyword evidence="2" id="KW-0472">Membrane</keyword>
<keyword evidence="2" id="KW-0812">Transmembrane</keyword>
<accession>A0A8J4BIJ6</accession>
<feature type="transmembrane region" description="Helical" evidence="2">
    <location>
        <begin position="696"/>
        <end position="718"/>
    </location>
</feature>
<feature type="region of interest" description="Disordered" evidence="1">
    <location>
        <begin position="387"/>
        <end position="505"/>
    </location>
</feature>
<feature type="compositionally biased region" description="Basic residues" evidence="1">
    <location>
        <begin position="490"/>
        <end position="499"/>
    </location>
</feature>
<dbReference type="GO" id="GO:0008381">
    <property type="term" value="F:mechanosensitive monoatomic ion channel activity"/>
    <property type="evidence" value="ECO:0007669"/>
    <property type="project" value="InterPro"/>
</dbReference>
<dbReference type="InterPro" id="IPR027272">
    <property type="entry name" value="Piezo"/>
</dbReference>
<dbReference type="GO" id="GO:0071260">
    <property type="term" value="P:cellular response to mechanical stimulus"/>
    <property type="evidence" value="ECO:0007669"/>
    <property type="project" value="TreeGrafter"/>
</dbReference>
<feature type="transmembrane region" description="Helical" evidence="2">
    <location>
        <begin position="581"/>
        <end position="600"/>
    </location>
</feature>
<feature type="transmembrane region" description="Helical" evidence="2">
    <location>
        <begin position="724"/>
        <end position="745"/>
    </location>
</feature>
<proteinExistence type="predicted"/>
<keyword evidence="4" id="KW-1185">Reference proteome</keyword>